<dbReference type="SUPFAM" id="SSF53098">
    <property type="entry name" value="Ribonuclease H-like"/>
    <property type="match status" value="1"/>
</dbReference>
<gene>
    <name evidence="1" type="ORF">B0H17DRAFT_1026664</name>
</gene>
<evidence type="ECO:0000313" key="1">
    <source>
        <dbReference type="EMBL" id="KAJ7602477.1"/>
    </source>
</evidence>
<dbReference type="Proteomes" id="UP001221757">
    <property type="component" value="Unassembled WGS sequence"/>
</dbReference>
<sequence>MKSKVAGRFGTGQCDGWKTNAKAAVVTTSVTVDATLYINAAHDISPERKTSDNLLQIVLEDITYCEERGIIMVGYCTDGGGDARGMRVRLKRLKPKLTVPPCWGHQVNLVVGEVLEIEIPCMLSVDEGLDIVKWFTNHSRAIGLLADQQKLTERFEKTHRILRLIFPVISRWIYHFLAVRRILTVSPPMRVLHLQHHEVLIECAGPKADARAKAEEILAPIDDPQFWKNLTEVKILLEPLAIAAKCMQGPDAGLDQVLLMLGNLYRIYARCVYSRCLSQPYIRCAAFSTKNPVVKPINLYQIAKRLFHRFFDVEPNLDFHEAFFDYSKDLREFSSQYMNLAEMKQLYQRENKRVSITKVWEQLDTGESKGRNGLVKLALWVLSIVANSAGSERGFSKFGLFLKKLRSQLSIQKVKKMTNVDMDLKRQHEELGQQQIGSNENLSILRSSMWAREMEQMGWITTLLTHLRALRLSFVMTLPTAEMHQSTKKTTATTRKYRSFTHAPTTRSKSCSNIPRTARRASRMGWDFIGRAR</sequence>
<reference evidence="1" key="1">
    <citation type="submission" date="2023-03" db="EMBL/GenBank/DDBJ databases">
        <title>Massive genome expansion in bonnet fungi (Mycena s.s.) driven by repeated elements and novel gene families across ecological guilds.</title>
        <authorList>
            <consortium name="Lawrence Berkeley National Laboratory"/>
            <person name="Harder C.B."/>
            <person name="Miyauchi S."/>
            <person name="Viragh M."/>
            <person name="Kuo A."/>
            <person name="Thoen E."/>
            <person name="Andreopoulos B."/>
            <person name="Lu D."/>
            <person name="Skrede I."/>
            <person name="Drula E."/>
            <person name="Henrissat B."/>
            <person name="Morin E."/>
            <person name="Kohler A."/>
            <person name="Barry K."/>
            <person name="LaButti K."/>
            <person name="Morin E."/>
            <person name="Salamov A."/>
            <person name="Lipzen A."/>
            <person name="Mereny Z."/>
            <person name="Hegedus B."/>
            <person name="Baldrian P."/>
            <person name="Stursova M."/>
            <person name="Weitz H."/>
            <person name="Taylor A."/>
            <person name="Grigoriev I.V."/>
            <person name="Nagy L.G."/>
            <person name="Martin F."/>
            <person name="Kauserud H."/>
        </authorList>
    </citation>
    <scope>NUCLEOTIDE SEQUENCE</scope>
    <source>
        <strain evidence="1">CBHHK067</strain>
    </source>
</reference>
<proteinExistence type="predicted"/>
<comment type="caution">
    <text evidence="1">The sequence shown here is derived from an EMBL/GenBank/DDBJ whole genome shotgun (WGS) entry which is preliminary data.</text>
</comment>
<dbReference type="InterPro" id="IPR012337">
    <property type="entry name" value="RNaseH-like_sf"/>
</dbReference>
<protein>
    <submittedName>
        <fullName evidence="1">Ribonuclease H-like domain-containing protein</fullName>
    </submittedName>
</protein>
<evidence type="ECO:0000313" key="2">
    <source>
        <dbReference type="Proteomes" id="UP001221757"/>
    </source>
</evidence>
<organism evidence="1 2">
    <name type="scientific">Mycena rosella</name>
    <name type="common">Pink bonnet</name>
    <name type="synonym">Agaricus rosellus</name>
    <dbReference type="NCBI Taxonomy" id="1033263"/>
    <lineage>
        <taxon>Eukaryota</taxon>
        <taxon>Fungi</taxon>
        <taxon>Dikarya</taxon>
        <taxon>Basidiomycota</taxon>
        <taxon>Agaricomycotina</taxon>
        <taxon>Agaricomycetes</taxon>
        <taxon>Agaricomycetidae</taxon>
        <taxon>Agaricales</taxon>
        <taxon>Marasmiineae</taxon>
        <taxon>Mycenaceae</taxon>
        <taxon>Mycena</taxon>
    </lineage>
</organism>
<keyword evidence="2" id="KW-1185">Reference proteome</keyword>
<dbReference type="AlphaFoldDB" id="A0AAD7F7G0"/>
<dbReference type="EMBL" id="JARKIE010001392">
    <property type="protein sequence ID" value="KAJ7602477.1"/>
    <property type="molecule type" value="Genomic_DNA"/>
</dbReference>
<accession>A0AAD7F7G0</accession>
<name>A0AAD7F7G0_MYCRO</name>